<feature type="region of interest" description="Disordered" evidence="8">
    <location>
        <begin position="1"/>
        <end position="43"/>
    </location>
</feature>
<organism evidence="10 11">
    <name type="scientific">Steinernema hermaphroditum</name>
    <dbReference type="NCBI Taxonomy" id="289476"/>
    <lineage>
        <taxon>Eukaryota</taxon>
        <taxon>Metazoa</taxon>
        <taxon>Ecdysozoa</taxon>
        <taxon>Nematoda</taxon>
        <taxon>Chromadorea</taxon>
        <taxon>Rhabditida</taxon>
        <taxon>Tylenchina</taxon>
        <taxon>Panagrolaimomorpha</taxon>
        <taxon>Strongyloidoidea</taxon>
        <taxon>Steinernematidae</taxon>
        <taxon>Steinernema</taxon>
    </lineage>
</organism>
<protein>
    <recommendedName>
        <fullName evidence="6">Ribosome biogenesis protein BOP1 homolog</fullName>
    </recommendedName>
</protein>
<evidence type="ECO:0000256" key="5">
    <source>
        <dbReference type="ARBA" id="ARBA00023242"/>
    </source>
</evidence>
<gene>
    <name evidence="10" type="ORF">QR680_009050</name>
</gene>
<dbReference type="PANTHER" id="PTHR17605:SF0">
    <property type="entry name" value="RIBOSOME BIOGENESIS PROTEIN BOP1"/>
    <property type="match status" value="1"/>
</dbReference>
<dbReference type="Gene3D" id="6.20.360.10">
    <property type="match status" value="1"/>
</dbReference>
<reference evidence="10" key="1">
    <citation type="submission" date="2023-06" db="EMBL/GenBank/DDBJ databases">
        <title>Genomic analysis of the entomopathogenic nematode Steinernema hermaphroditum.</title>
        <authorList>
            <person name="Schwarz E.M."/>
            <person name="Heppert J.K."/>
            <person name="Baniya A."/>
            <person name="Schwartz H.T."/>
            <person name="Tan C.-H."/>
            <person name="Antoshechkin I."/>
            <person name="Sternberg P.W."/>
            <person name="Goodrich-Blair H."/>
            <person name="Dillman A.R."/>
        </authorList>
    </citation>
    <scope>NUCLEOTIDE SEQUENCE</scope>
    <source>
        <strain evidence="10">PS9179</strain>
        <tissue evidence="10">Whole animal</tissue>
    </source>
</reference>
<evidence type="ECO:0000256" key="7">
    <source>
        <dbReference type="PROSITE-ProRule" id="PRU00221"/>
    </source>
</evidence>
<comment type="caution">
    <text evidence="10">The sequence shown here is derived from an EMBL/GenBank/DDBJ whole genome shotgun (WGS) entry which is preliminary data.</text>
</comment>
<dbReference type="GO" id="GO:0005654">
    <property type="term" value="C:nucleoplasm"/>
    <property type="evidence" value="ECO:0007669"/>
    <property type="project" value="UniProtKB-SubCell"/>
</dbReference>
<keyword evidence="1 6" id="KW-0690">Ribosome biogenesis</keyword>
<evidence type="ECO:0000256" key="6">
    <source>
        <dbReference type="HAMAP-Rule" id="MF_03027"/>
    </source>
</evidence>
<feature type="domain" description="PID" evidence="9">
    <location>
        <begin position="672"/>
        <end position="801"/>
    </location>
</feature>
<dbReference type="InterPro" id="IPR006020">
    <property type="entry name" value="PTB/PI_dom"/>
</dbReference>
<feature type="compositionally biased region" description="Basic and acidic residues" evidence="8">
    <location>
        <begin position="7"/>
        <end position="19"/>
    </location>
</feature>
<dbReference type="PROSITE" id="PS50294">
    <property type="entry name" value="WD_REPEATS_REGION"/>
    <property type="match status" value="1"/>
</dbReference>
<evidence type="ECO:0000256" key="4">
    <source>
        <dbReference type="ARBA" id="ARBA00022737"/>
    </source>
</evidence>
<dbReference type="PROSITE" id="PS01179">
    <property type="entry name" value="PID"/>
    <property type="match status" value="1"/>
</dbReference>
<dbReference type="InterPro" id="IPR036322">
    <property type="entry name" value="WD40_repeat_dom_sf"/>
</dbReference>
<dbReference type="Proteomes" id="UP001175271">
    <property type="component" value="Unassembled WGS sequence"/>
</dbReference>
<feature type="compositionally biased region" description="Acidic residues" evidence="8">
    <location>
        <begin position="32"/>
        <end position="41"/>
    </location>
</feature>
<dbReference type="GO" id="GO:0000466">
    <property type="term" value="P:maturation of 5.8S rRNA from tricistronic rRNA transcript (SSU-rRNA, 5.8S rRNA, LSU-rRNA)"/>
    <property type="evidence" value="ECO:0007669"/>
    <property type="project" value="UniProtKB-UniRule"/>
</dbReference>
<dbReference type="FunFam" id="2.130.10.10:FF:000576">
    <property type="entry name" value="Ribosome biogenesis protein ERB1"/>
    <property type="match status" value="1"/>
</dbReference>
<dbReference type="InterPro" id="IPR001680">
    <property type="entry name" value="WD40_rpt"/>
</dbReference>
<dbReference type="AlphaFoldDB" id="A0AA39M8Q7"/>
<dbReference type="EMBL" id="JAUCMV010000001">
    <property type="protein sequence ID" value="KAK0425132.1"/>
    <property type="molecule type" value="Genomic_DNA"/>
</dbReference>
<dbReference type="Gene3D" id="2.130.10.10">
    <property type="entry name" value="YVTN repeat-like/Quinoprotein amine dehydrogenase"/>
    <property type="match status" value="1"/>
</dbReference>
<proteinExistence type="inferred from homology"/>
<evidence type="ECO:0000259" key="9">
    <source>
        <dbReference type="PROSITE" id="PS01179"/>
    </source>
</evidence>
<dbReference type="InterPro" id="IPR012953">
    <property type="entry name" value="BOP1_N_dom"/>
</dbReference>
<keyword evidence="4" id="KW-0677">Repeat</keyword>
<evidence type="ECO:0000256" key="2">
    <source>
        <dbReference type="ARBA" id="ARBA00022552"/>
    </source>
</evidence>
<dbReference type="InterPro" id="IPR028598">
    <property type="entry name" value="BOP1/Erb1"/>
</dbReference>
<sequence>MARGKKRAVEEDMKPDVKPDPTSATMQKNVADDADSSDEEDLRNTIGNIPVEWYDEYDHIGYDQEGQKIAKVGEKKGEIDQFLDKMEDPDYWRKVFDKQAGTDVVLSDEQIAQIKAISRGQYPTIGYNPYEPFYDIFSSQTEIHPISNRPADKRSFIPSAHERRMVGRIVHAIKMGWRKPKEEKDSTPKVYDMWASENDPKDKTKSELHRMRMHWPAPKVALPGHAESFNPPPEYLFTDEELKKYREQEPEDRKYNFVPQKFDSYRKVPGYNKFYQELFDRCQDLYLAPRQRKLKLNNVEISQLLPDLPDPKDLMPFPTTLAFYMRGHFGQVRSISVEPQKGELLVSGGEDGTVRVWAMDRGRCLKTFKMDGPVNSVAFCPDVSKSLVLVAYDRNRVCVLNIDCGDKQVVSATNKFLAGIEFEESQTEQIVKWSRSADNSRIDLELPNNIKQVVWQSKGDYFATVSFESTVKGFLIHQLSKGRSNKPFSKKKGDIQCVQFHPTQPVLFLVTAHHVRVYDLQKCQLKRKLFTGSRGVSCATIGPYGDNLFVGGLDRRISWLDLQLSDKPWKSFRHHGEAVRSVAVHSKYPLLATVSDDCMAIIYHARISQDYMRDNEFIPVKRLNAHTKVDHLAMLTTVFHPTQPWLLTAGADGKIGLKQAMANSEGTHQLHYLGAVDMADLVDSGHLGADPGTRSVEEQIIDHVEAAQLRSFLPSHGLGCRVVAVHVSKIGINLVDVDGQAVVDRLALHKIVQVLSFDDGFGRFNVVLVEKKSSGDVQCHLLQTASASDADHLCRQVRQAFHSAVVDSS</sequence>
<dbReference type="InterPro" id="IPR019517">
    <property type="entry name" value="Integrin-bd_ICAP-1"/>
</dbReference>
<dbReference type="Pfam" id="PF10480">
    <property type="entry name" value="ICAP-1_inte_bdg"/>
    <property type="match status" value="1"/>
</dbReference>
<dbReference type="SMART" id="SM00320">
    <property type="entry name" value="WD40"/>
    <property type="match status" value="7"/>
</dbReference>
<keyword evidence="3 7" id="KW-0853">WD repeat</keyword>
<evidence type="ECO:0000256" key="8">
    <source>
        <dbReference type="SAM" id="MobiDB-lite"/>
    </source>
</evidence>
<dbReference type="Pfam" id="PF00400">
    <property type="entry name" value="WD40"/>
    <property type="match status" value="3"/>
</dbReference>
<dbReference type="PANTHER" id="PTHR17605">
    <property type="entry name" value="RIBOSOME BIOGENESIS PROTEIN BOP1 BLOCK OF PROLIFERATION 1 PROTEIN"/>
    <property type="match status" value="1"/>
</dbReference>
<name>A0AA39M8Q7_9BILA</name>
<dbReference type="GO" id="GO:0000463">
    <property type="term" value="P:maturation of LSU-rRNA from tricistronic rRNA transcript (SSU-rRNA, 5.8S rRNA, LSU-rRNA)"/>
    <property type="evidence" value="ECO:0007669"/>
    <property type="project" value="UniProtKB-UniRule"/>
</dbReference>
<dbReference type="SMART" id="SM01035">
    <property type="entry name" value="BOP1NT"/>
    <property type="match status" value="1"/>
</dbReference>
<evidence type="ECO:0000313" key="11">
    <source>
        <dbReference type="Proteomes" id="UP001175271"/>
    </source>
</evidence>
<dbReference type="PROSITE" id="PS50082">
    <property type="entry name" value="WD_REPEATS_2"/>
    <property type="match status" value="1"/>
</dbReference>
<comment type="function">
    <text evidence="6">Required for maturation of ribosomal RNAs and formation of the large ribosomal subunit.</text>
</comment>
<dbReference type="GO" id="GO:0043021">
    <property type="term" value="F:ribonucleoprotein complex binding"/>
    <property type="evidence" value="ECO:0007669"/>
    <property type="project" value="UniProtKB-UniRule"/>
</dbReference>
<dbReference type="InterPro" id="IPR015943">
    <property type="entry name" value="WD40/YVTN_repeat-like_dom_sf"/>
</dbReference>
<dbReference type="Pfam" id="PF08145">
    <property type="entry name" value="BOP1NT"/>
    <property type="match status" value="1"/>
</dbReference>
<dbReference type="HAMAP" id="MF_03027">
    <property type="entry name" value="BOP1"/>
    <property type="match status" value="1"/>
</dbReference>
<comment type="similarity">
    <text evidence="6">Belongs to the WD repeat BOP1/ERB1 family.</text>
</comment>
<keyword evidence="11" id="KW-1185">Reference proteome</keyword>
<keyword evidence="2 6" id="KW-0698">rRNA processing</keyword>
<comment type="subcellular location">
    <subcellularLocation>
        <location evidence="6">Nucleus</location>
        <location evidence="6">Nucleolus</location>
    </subcellularLocation>
    <subcellularLocation>
        <location evidence="6">Nucleus</location>
        <location evidence="6">Nucleoplasm</location>
    </subcellularLocation>
</comment>
<evidence type="ECO:0000256" key="3">
    <source>
        <dbReference type="ARBA" id="ARBA00022574"/>
    </source>
</evidence>
<evidence type="ECO:0000313" key="10">
    <source>
        <dbReference type="EMBL" id="KAK0425132.1"/>
    </source>
</evidence>
<accession>A0AA39M8Q7</accession>
<dbReference type="GO" id="GO:0030687">
    <property type="term" value="C:preribosome, large subunit precursor"/>
    <property type="evidence" value="ECO:0007669"/>
    <property type="project" value="UniProtKB-UniRule"/>
</dbReference>
<evidence type="ECO:0000256" key="1">
    <source>
        <dbReference type="ARBA" id="ARBA00022517"/>
    </source>
</evidence>
<feature type="repeat" description="WD" evidence="7">
    <location>
        <begin position="325"/>
        <end position="367"/>
    </location>
</feature>
<dbReference type="GO" id="GO:0070545">
    <property type="term" value="C:PeBoW complex"/>
    <property type="evidence" value="ECO:0007669"/>
    <property type="project" value="TreeGrafter"/>
</dbReference>
<dbReference type="SUPFAM" id="SSF50978">
    <property type="entry name" value="WD40 repeat-like"/>
    <property type="match status" value="1"/>
</dbReference>
<keyword evidence="5 6" id="KW-0539">Nucleus</keyword>